<dbReference type="STRING" id="634177.GLX_04470"/>
<dbReference type="InterPro" id="IPR036286">
    <property type="entry name" value="LexA/Signal_pep-like_sf"/>
</dbReference>
<evidence type="ECO:0000259" key="4">
    <source>
        <dbReference type="PROSITE" id="PS50943"/>
    </source>
</evidence>
<dbReference type="SUPFAM" id="SSF51306">
    <property type="entry name" value="LexA/Signal peptidase"/>
    <property type="match status" value="1"/>
</dbReference>
<dbReference type="PATRIC" id="fig|634177.7.peg.520"/>
<organism evidence="5 6">
    <name type="scientific">Komagataeibacter medellinensis (strain NBRC 3288 / BCRC 11682 / LMG 1693 / Kondo 51)</name>
    <name type="common">Gluconacetobacter medellinensis</name>
    <dbReference type="NCBI Taxonomy" id="634177"/>
    <lineage>
        <taxon>Bacteria</taxon>
        <taxon>Pseudomonadati</taxon>
        <taxon>Pseudomonadota</taxon>
        <taxon>Alphaproteobacteria</taxon>
        <taxon>Acetobacterales</taxon>
        <taxon>Acetobacteraceae</taxon>
        <taxon>Komagataeibacter</taxon>
    </lineage>
</organism>
<dbReference type="SUPFAM" id="SSF47413">
    <property type="entry name" value="lambda repressor-like DNA-binding domains"/>
    <property type="match status" value="1"/>
</dbReference>
<evidence type="ECO:0000313" key="5">
    <source>
        <dbReference type="EMBL" id="BAK82859.1"/>
    </source>
</evidence>
<dbReference type="CDD" id="cd00093">
    <property type="entry name" value="HTH_XRE"/>
    <property type="match status" value="2"/>
</dbReference>
<evidence type="ECO:0000256" key="2">
    <source>
        <dbReference type="ARBA" id="ARBA00023125"/>
    </source>
</evidence>
<dbReference type="Gene3D" id="1.10.260.40">
    <property type="entry name" value="lambda repressor-like DNA-binding domains"/>
    <property type="match status" value="1"/>
</dbReference>
<evidence type="ECO:0000313" key="6">
    <source>
        <dbReference type="Proteomes" id="UP000009044"/>
    </source>
</evidence>
<keyword evidence="3" id="KW-0804">Transcription</keyword>
<dbReference type="CDD" id="cd06529">
    <property type="entry name" value="S24_LexA-like"/>
    <property type="match status" value="1"/>
</dbReference>
<dbReference type="Pfam" id="PF13443">
    <property type="entry name" value="HTH_26"/>
    <property type="match status" value="1"/>
</dbReference>
<evidence type="ECO:0000256" key="3">
    <source>
        <dbReference type="ARBA" id="ARBA00023163"/>
    </source>
</evidence>
<sequence>MGRVWSMAGFYGIYPNTSRNNGIYPLYPVGHICGTVPIMDTRSPAAAEIERRMAQLNLNKKRLAELAGLNETYVHDILRGKSRNPGGDRLEKVAAVLGCTASDLLRAPASGSGPGTAAGRLKALRERAGYTVRGIARDLGMGDRFSSYAFYENKLKKDFIPVDLVRRLVSLLTDRGDPPIAASEVWALSGIVPGATDLNESISRAERATMPPIDDGAITVHEYDISPQAGAGAIVDHTACGDGEAHPTLESWRIPRNFIRNYLPDTGGLAIIRVTGNSMEPEFSAGDRVLVDTGHRIPSPDGVYVLWNGMGVVIKQLMLVPNSRPPRIRIISVNPTYPVDEVDASDLVINGRVVGKWVWK</sequence>
<dbReference type="Pfam" id="PF00717">
    <property type="entry name" value="Peptidase_S24"/>
    <property type="match status" value="1"/>
</dbReference>
<feature type="domain" description="HTH cro/C1-type" evidence="4">
    <location>
        <begin position="49"/>
        <end position="104"/>
    </location>
</feature>
<dbReference type="SMART" id="SM00530">
    <property type="entry name" value="HTH_XRE"/>
    <property type="match status" value="2"/>
</dbReference>
<dbReference type="InterPro" id="IPR010982">
    <property type="entry name" value="Lambda_DNA-bd_dom_sf"/>
</dbReference>
<dbReference type="HOGENOM" id="CLU_066192_1_0_5"/>
<dbReference type="GO" id="GO:0003677">
    <property type="term" value="F:DNA binding"/>
    <property type="evidence" value="ECO:0007669"/>
    <property type="project" value="UniProtKB-KW"/>
</dbReference>
<dbReference type="InterPro" id="IPR039418">
    <property type="entry name" value="LexA-like"/>
</dbReference>
<evidence type="ECO:0000256" key="1">
    <source>
        <dbReference type="ARBA" id="ARBA00023015"/>
    </source>
</evidence>
<keyword evidence="2" id="KW-0238">DNA-binding</keyword>
<dbReference type="InterPro" id="IPR001387">
    <property type="entry name" value="Cro/C1-type_HTH"/>
</dbReference>
<dbReference type="eggNOG" id="COG2932">
    <property type="taxonomic scope" value="Bacteria"/>
</dbReference>
<gene>
    <name evidence="5" type="ordered locus">GLX_04470</name>
</gene>
<dbReference type="KEGG" id="gxy:GLX_04470"/>
<dbReference type="InterPro" id="IPR015927">
    <property type="entry name" value="Peptidase_S24_S26A/B/C"/>
</dbReference>
<dbReference type="eggNOG" id="COG3620">
    <property type="taxonomic scope" value="Bacteria"/>
</dbReference>
<keyword evidence="1" id="KW-0805">Transcription regulation</keyword>
<dbReference type="PROSITE" id="PS50943">
    <property type="entry name" value="HTH_CROC1"/>
    <property type="match status" value="1"/>
</dbReference>
<dbReference type="PANTHER" id="PTHR40661">
    <property type="match status" value="1"/>
</dbReference>
<dbReference type="Proteomes" id="UP000009044">
    <property type="component" value="Chromosome"/>
</dbReference>
<dbReference type="AlphaFoldDB" id="G2I412"/>
<dbReference type="PANTHER" id="PTHR40661:SF3">
    <property type="entry name" value="FELS-1 PROPHAGE TRANSCRIPTIONAL REGULATOR"/>
    <property type="match status" value="1"/>
</dbReference>
<reference evidence="6" key="1">
    <citation type="journal article" date="2011" name="J. Bacteriol.">
        <title>Complete genome sequence of NBRC 3288, a unique cellulose-nonproducing strain of Gluconacetobacter xylinus isolated from vinegar.</title>
        <authorList>
            <person name="Ogino H."/>
            <person name="Azuma Y."/>
            <person name="Hosoyama A."/>
            <person name="Nakazawa H."/>
            <person name="Matsutani M."/>
            <person name="Hasegawa A."/>
            <person name="Otsuyama K."/>
            <person name="Matsushita K."/>
            <person name="Fujita N."/>
            <person name="Shirai M."/>
        </authorList>
    </citation>
    <scope>NUCLEOTIDE SEQUENCE [LARGE SCALE GENOMIC DNA]</scope>
    <source>
        <strain evidence="6">NBRC 3288 / BCRC 11682 / LMG 1693</strain>
    </source>
</reference>
<dbReference type="EMBL" id="AP012159">
    <property type="protein sequence ID" value="BAK82859.1"/>
    <property type="molecule type" value="Genomic_DNA"/>
</dbReference>
<accession>G2I412</accession>
<name>G2I412_KOMMN</name>
<protein>
    <submittedName>
        <fullName evidence="5">Phage transcriptional regulator and peptidase</fullName>
    </submittedName>
</protein>
<proteinExistence type="predicted"/>
<dbReference type="Gene3D" id="2.10.109.10">
    <property type="entry name" value="Umud Fragment, subunit A"/>
    <property type="match status" value="1"/>
</dbReference>